<dbReference type="STRING" id="574566.I0YVZ2"/>
<feature type="compositionally biased region" description="Low complexity" evidence="2">
    <location>
        <begin position="328"/>
        <end position="340"/>
    </location>
</feature>
<dbReference type="SUPFAM" id="SSF48371">
    <property type="entry name" value="ARM repeat"/>
    <property type="match status" value="1"/>
</dbReference>
<dbReference type="Pfam" id="PF13646">
    <property type="entry name" value="HEAT_2"/>
    <property type="match status" value="1"/>
</dbReference>
<reference evidence="4 5" key="1">
    <citation type="journal article" date="2012" name="Genome Biol.">
        <title>The genome of the polar eukaryotic microalga coccomyxa subellipsoidea reveals traits of cold adaptation.</title>
        <authorList>
            <person name="Blanc G."/>
            <person name="Agarkova I."/>
            <person name="Grimwood J."/>
            <person name="Kuo A."/>
            <person name="Brueggeman A."/>
            <person name="Dunigan D."/>
            <person name="Gurnon J."/>
            <person name="Ladunga I."/>
            <person name="Lindquist E."/>
            <person name="Lucas S."/>
            <person name="Pangilinan J."/>
            <person name="Proschold T."/>
            <person name="Salamov A."/>
            <person name="Schmutz J."/>
            <person name="Weeks D."/>
            <person name="Yamada T."/>
            <person name="Claverie J.M."/>
            <person name="Grigoriev I."/>
            <person name="Van Etten J."/>
            <person name="Lomsadze A."/>
            <person name="Borodovsky M."/>
        </authorList>
    </citation>
    <scope>NUCLEOTIDE SEQUENCE [LARGE SCALE GENOMIC DNA]</scope>
    <source>
        <strain evidence="4 5">C-169</strain>
    </source>
</reference>
<dbReference type="KEGG" id="csl:COCSUDRAFT_66282"/>
<evidence type="ECO:0000256" key="1">
    <source>
        <dbReference type="ARBA" id="ARBA00022737"/>
    </source>
</evidence>
<dbReference type="OrthoDB" id="10250458at2759"/>
<dbReference type="InterPro" id="IPR000225">
    <property type="entry name" value="Armadillo"/>
</dbReference>
<organism evidence="4 5">
    <name type="scientific">Coccomyxa subellipsoidea (strain C-169)</name>
    <name type="common">Green microalga</name>
    <dbReference type="NCBI Taxonomy" id="574566"/>
    <lineage>
        <taxon>Eukaryota</taxon>
        <taxon>Viridiplantae</taxon>
        <taxon>Chlorophyta</taxon>
        <taxon>core chlorophytes</taxon>
        <taxon>Trebouxiophyceae</taxon>
        <taxon>Trebouxiophyceae incertae sedis</taxon>
        <taxon>Coccomyxaceae</taxon>
        <taxon>Coccomyxa</taxon>
        <taxon>Coccomyxa subellipsoidea</taxon>
    </lineage>
</organism>
<comment type="caution">
    <text evidence="4">The sequence shown here is derived from an EMBL/GenBank/DDBJ whole genome shotgun (WGS) entry which is preliminary data.</text>
</comment>
<evidence type="ECO:0000259" key="3">
    <source>
        <dbReference type="SMART" id="SM01349"/>
    </source>
</evidence>
<dbReference type="InterPro" id="IPR013918">
    <property type="entry name" value="Nucleotide_exch_fac_Fes1"/>
</dbReference>
<dbReference type="AlphaFoldDB" id="I0YVZ2"/>
<dbReference type="RefSeq" id="XP_005647105.1">
    <property type="nucleotide sequence ID" value="XM_005647048.1"/>
</dbReference>
<dbReference type="InterPro" id="IPR034085">
    <property type="entry name" value="TOG"/>
</dbReference>
<dbReference type="Gene3D" id="1.25.10.10">
    <property type="entry name" value="Leucine-rich Repeat Variant"/>
    <property type="match status" value="1"/>
</dbReference>
<dbReference type="GO" id="GO:0005783">
    <property type="term" value="C:endoplasmic reticulum"/>
    <property type="evidence" value="ECO:0007669"/>
    <property type="project" value="TreeGrafter"/>
</dbReference>
<dbReference type="SMART" id="SM00185">
    <property type="entry name" value="ARM"/>
    <property type="match status" value="4"/>
</dbReference>
<accession>I0YVZ2</accession>
<evidence type="ECO:0000256" key="2">
    <source>
        <dbReference type="SAM" id="MobiDB-lite"/>
    </source>
</evidence>
<dbReference type="InterPro" id="IPR016024">
    <property type="entry name" value="ARM-type_fold"/>
</dbReference>
<dbReference type="InterPro" id="IPR011989">
    <property type="entry name" value="ARM-like"/>
</dbReference>
<feature type="region of interest" description="Disordered" evidence="2">
    <location>
        <begin position="305"/>
        <end position="349"/>
    </location>
</feature>
<name>I0YVZ2_COCSC</name>
<evidence type="ECO:0000313" key="4">
    <source>
        <dbReference type="EMBL" id="EIE22561.1"/>
    </source>
</evidence>
<protein>
    <submittedName>
        <fullName evidence="4">ARM repeat-containing protein</fullName>
    </submittedName>
</protein>
<dbReference type="Proteomes" id="UP000007264">
    <property type="component" value="Unassembled WGS sequence"/>
</dbReference>
<dbReference type="eggNOG" id="KOG2160">
    <property type="taxonomic scope" value="Eukaryota"/>
</dbReference>
<dbReference type="PANTHER" id="PTHR19316">
    <property type="entry name" value="PROTEIN FOLDING REGULATOR"/>
    <property type="match status" value="1"/>
</dbReference>
<keyword evidence="1" id="KW-0677">Repeat</keyword>
<proteinExistence type="predicted"/>
<dbReference type="InterPro" id="IPR050693">
    <property type="entry name" value="Hsp70_NEF-Inhibitors"/>
</dbReference>
<dbReference type="EMBL" id="AGSI01000009">
    <property type="protein sequence ID" value="EIE22561.1"/>
    <property type="molecule type" value="Genomic_DNA"/>
</dbReference>
<dbReference type="GO" id="GO:0000774">
    <property type="term" value="F:adenyl-nucleotide exchange factor activity"/>
    <property type="evidence" value="ECO:0007669"/>
    <property type="project" value="TreeGrafter"/>
</dbReference>
<keyword evidence="5" id="KW-1185">Reference proteome</keyword>
<evidence type="ECO:0000313" key="5">
    <source>
        <dbReference type="Proteomes" id="UP000007264"/>
    </source>
</evidence>
<gene>
    <name evidence="4" type="ORF">COCSUDRAFT_66282</name>
</gene>
<dbReference type="Pfam" id="PF08609">
    <property type="entry name" value="Fes1"/>
    <property type="match status" value="1"/>
</dbReference>
<feature type="compositionally biased region" description="Low complexity" evidence="2">
    <location>
        <begin position="307"/>
        <end position="321"/>
    </location>
</feature>
<dbReference type="PANTHER" id="PTHR19316:SF18">
    <property type="entry name" value="HSP70-BINDING PROTEIN 1"/>
    <property type="match status" value="1"/>
</dbReference>
<feature type="domain" description="TOG" evidence="3">
    <location>
        <begin position="47"/>
        <end position="281"/>
    </location>
</feature>
<dbReference type="GeneID" id="17040918"/>
<sequence>MAQQNWKGLFEWSIQQQEGSTDPATRRHITPEDRKWFMEAMQAQTTDIPKRLRDIKGALDDRDDSDAQVGEKLKLLDDLVEIVEQIDYAKDLTHIGGLPTLLGLLGSSHAPVRASAAEVVATCVQNHPPVQQMFLEGGTLPRLLQLLQDPDPTCRRKALLALSCLTRHNDAAMDAFRAEGAIDLLLSAARDSDDPRQQRKALQLLREVLRHRPGDVRDAVRAGAVPAIGDAIAGDDAGVREAALALLALMVQHPGVVQALRTTQDDALRKRLKANEQRLQNLDIEDLDAERDQLALTEHIMQKLDEAGGAAPDQAPAAENAVPDSGGQAANAQNEAAAAEEPVRLLGAP</sequence>
<dbReference type="SMART" id="SM01349">
    <property type="entry name" value="TOG"/>
    <property type="match status" value="1"/>
</dbReference>